<feature type="transmembrane region" description="Helical" evidence="10">
    <location>
        <begin position="55"/>
        <end position="76"/>
    </location>
</feature>
<evidence type="ECO:0000256" key="4">
    <source>
        <dbReference type="ARBA" id="ARBA00022554"/>
    </source>
</evidence>
<gene>
    <name evidence="11" type="ORF">BCR39DRAFT_584629</name>
</gene>
<evidence type="ECO:0000256" key="3">
    <source>
        <dbReference type="ARBA" id="ARBA00022448"/>
    </source>
</evidence>
<dbReference type="InterPro" id="IPR024671">
    <property type="entry name" value="Atg22-like"/>
</dbReference>
<evidence type="ECO:0000256" key="10">
    <source>
        <dbReference type="RuleBase" id="RU363073"/>
    </source>
</evidence>
<comment type="caution">
    <text evidence="11">The sequence shown here is derived from an EMBL/GenBank/DDBJ whole genome shotgun (WGS) entry which is preliminary data.</text>
</comment>
<comment type="subcellular location">
    <subcellularLocation>
        <location evidence="1 10">Vacuole membrane</location>
        <topology evidence="1 10">Multi-pass membrane protein</topology>
    </subcellularLocation>
</comment>
<comment type="similarity">
    <text evidence="2 10">Belongs to the ATG22 family.</text>
</comment>
<dbReference type="InterPro" id="IPR050495">
    <property type="entry name" value="ATG22/LtaA_families"/>
</dbReference>
<comment type="function">
    <text evidence="10">Vacuolar effluxer which mediate the efflux of amino acids resulting from autophagic degradation. The release of autophagic amino acids allows the maintenance of protein synthesis and viability during nitrogen starvation.</text>
</comment>
<keyword evidence="8 10" id="KW-0072">Autophagy</keyword>
<dbReference type="PANTHER" id="PTHR23519:SF4">
    <property type="entry name" value="AUTOPHAGY-RELATED PROTEIN"/>
    <property type="match status" value="1"/>
</dbReference>
<evidence type="ECO:0000256" key="1">
    <source>
        <dbReference type="ARBA" id="ARBA00004128"/>
    </source>
</evidence>
<evidence type="ECO:0000256" key="5">
    <source>
        <dbReference type="ARBA" id="ARBA00022692"/>
    </source>
</evidence>
<name>A0A1Y2AHU2_9TREE</name>
<keyword evidence="3 10" id="KW-0813">Transport</keyword>
<keyword evidence="12" id="KW-1185">Reference proteome</keyword>
<evidence type="ECO:0000313" key="11">
    <source>
        <dbReference type="EMBL" id="ORY22173.1"/>
    </source>
</evidence>
<dbReference type="PANTHER" id="PTHR23519">
    <property type="entry name" value="AUTOPHAGY-RELATED PROTEIN 22"/>
    <property type="match status" value="1"/>
</dbReference>
<dbReference type="AlphaFoldDB" id="A0A1Y2AHU2"/>
<evidence type="ECO:0000256" key="8">
    <source>
        <dbReference type="ARBA" id="ARBA00023006"/>
    </source>
</evidence>
<keyword evidence="5 10" id="KW-0812">Transmembrane</keyword>
<dbReference type="Gene3D" id="1.20.1250.20">
    <property type="entry name" value="MFS general substrate transporter like domains"/>
    <property type="match status" value="1"/>
</dbReference>
<proteinExistence type="inferred from homology"/>
<keyword evidence="6 10" id="KW-0029">Amino-acid transport</keyword>
<feature type="transmembrane region" description="Helical" evidence="10">
    <location>
        <begin position="176"/>
        <end position="199"/>
    </location>
</feature>
<feature type="transmembrane region" description="Helical" evidence="10">
    <location>
        <begin position="430"/>
        <end position="451"/>
    </location>
</feature>
<dbReference type="GO" id="GO:0006914">
    <property type="term" value="P:autophagy"/>
    <property type="evidence" value="ECO:0007669"/>
    <property type="project" value="UniProtKB-KW"/>
</dbReference>
<evidence type="ECO:0000256" key="7">
    <source>
        <dbReference type="ARBA" id="ARBA00022989"/>
    </source>
</evidence>
<dbReference type="InterPro" id="IPR036259">
    <property type="entry name" value="MFS_trans_sf"/>
</dbReference>
<sequence>MQYAYYNGDNGVGPNVYSATLFQNFLTKAGHDPVTGESCGTGQCVINLGGQKTVASVALIANGISFAIMTVFFTTIGSCADYGIWNKWILIIATVISWAAQYGFLGITMSSQWRAAMALYIISYITYGVTLVFYASVFPRLARNTQTTKDARGALGRGECTPEEYEHVEMMERNRLSVISTAHSNWGYIVTLCLNLSLLLPLAEDPMVDNYTLAFSNSYWVVLGLPWFFLQKDRRGAPFPKGSHWFTIGWKQIFGAIRHFKRLPYTFIYLVAFFLLADGLNTTGSVIGIVQNQHIQFSFLQSTYLNLANATTSTLSCYVFWYIQKWRKWPTKHLFVVTNVFTVFIAFWGMLGLWTNKVGFHNTWEFWFYNVMFGLFQAPYYAYAQTMMSELTPPGYEGMFFGLFGITNRVSSLVGPNVCSAIINRTGNNWSAFIFLFVDCLLAATVIWFFVDVRKGRAQAIAFSIEERGLNGEVRVEQVEKILLKEKAVQQS</sequence>
<protein>
    <recommendedName>
        <fullName evidence="10">Autophagy-related protein</fullName>
    </recommendedName>
</protein>
<dbReference type="SUPFAM" id="SSF103473">
    <property type="entry name" value="MFS general substrate transporter"/>
    <property type="match status" value="1"/>
</dbReference>
<dbReference type="EMBL" id="MCFC01000097">
    <property type="protein sequence ID" value="ORY22173.1"/>
    <property type="molecule type" value="Genomic_DNA"/>
</dbReference>
<reference evidence="11 12" key="1">
    <citation type="submission" date="2016-07" db="EMBL/GenBank/DDBJ databases">
        <title>Pervasive Adenine N6-methylation of Active Genes in Fungi.</title>
        <authorList>
            <consortium name="DOE Joint Genome Institute"/>
            <person name="Mondo S.J."/>
            <person name="Dannebaum R.O."/>
            <person name="Kuo R.C."/>
            <person name="Labutti K."/>
            <person name="Haridas S."/>
            <person name="Kuo A."/>
            <person name="Salamov A."/>
            <person name="Ahrendt S.R."/>
            <person name="Lipzen A."/>
            <person name="Sullivan W."/>
            <person name="Andreopoulos W.B."/>
            <person name="Clum A."/>
            <person name="Lindquist E."/>
            <person name="Daum C."/>
            <person name="Ramamoorthy G.K."/>
            <person name="Gryganskyi A."/>
            <person name="Culley D."/>
            <person name="Magnuson J.K."/>
            <person name="James T.Y."/>
            <person name="O'Malley M.A."/>
            <person name="Stajich J.E."/>
            <person name="Spatafora J.W."/>
            <person name="Visel A."/>
            <person name="Grigoriev I.V."/>
        </authorList>
    </citation>
    <scope>NUCLEOTIDE SEQUENCE [LARGE SCALE GENOMIC DNA]</scope>
    <source>
        <strain evidence="11 12">68-887.2</strain>
    </source>
</reference>
<feature type="transmembrane region" description="Helical" evidence="10">
    <location>
        <begin position="303"/>
        <end position="322"/>
    </location>
</feature>
<evidence type="ECO:0000256" key="6">
    <source>
        <dbReference type="ARBA" id="ARBA00022970"/>
    </source>
</evidence>
<feature type="transmembrane region" description="Helical" evidence="10">
    <location>
        <begin position="334"/>
        <end position="354"/>
    </location>
</feature>
<accession>A0A1Y2AHU2</accession>
<keyword evidence="7 10" id="KW-1133">Transmembrane helix</keyword>
<dbReference type="InParanoid" id="A0A1Y2AHU2"/>
<feature type="transmembrane region" description="Helical" evidence="10">
    <location>
        <begin position="366"/>
        <end position="384"/>
    </location>
</feature>
<dbReference type="Proteomes" id="UP000193986">
    <property type="component" value="Unassembled WGS sequence"/>
</dbReference>
<feature type="transmembrane region" description="Helical" evidence="10">
    <location>
        <begin position="88"/>
        <end position="109"/>
    </location>
</feature>
<evidence type="ECO:0000313" key="12">
    <source>
        <dbReference type="Proteomes" id="UP000193986"/>
    </source>
</evidence>
<organism evidence="11 12">
    <name type="scientific">Naematelia encephala</name>
    <dbReference type="NCBI Taxonomy" id="71784"/>
    <lineage>
        <taxon>Eukaryota</taxon>
        <taxon>Fungi</taxon>
        <taxon>Dikarya</taxon>
        <taxon>Basidiomycota</taxon>
        <taxon>Agaricomycotina</taxon>
        <taxon>Tremellomycetes</taxon>
        <taxon>Tremellales</taxon>
        <taxon>Naemateliaceae</taxon>
        <taxon>Naematelia</taxon>
    </lineage>
</organism>
<dbReference type="GO" id="GO:0032974">
    <property type="term" value="P:amino acid transmembrane export from vacuole"/>
    <property type="evidence" value="ECO:0007669"/>
    <property type="project" value="InterPro"/>
</dbReference>
<dbReference type="OrthoDB" id="42657at2759"/>
<feature type="transmembrane region" description="Helical" evidence="10">
    <location>
        <begin position="267"/>
        <end position="291"/>
    </location>
</feature>
<keyword evidence="4 10" id="KW-0926">Vacuole</keyword>
<dbReference type="CDD" id="cd17483">
    <property type="entry name" value="MFS_Atg22_like"/>
    <property type="match status" value="1"/>
</dbReference>
<dbReference type="Pfam" id="PF11700">
    <property type="entry name" value="ATG22"/>
    <property type="match status" value="1"/>
</dbReference>
<feature type="transmembrane region" description="Helical" evidence="10">
    <location>
        <begin position="115"/>
        <end position="137"/>
    </location>
</feature>
<dbReference type="GO" id="GO:0005774">
    <property type="term" value="C:vacuolar membrane"/>
    <property type="evidence" value="ECO:0007669"/>
    <property type="project" value="UniProtKB-SubCell"/>
</dbReference>
<dbReference type="InterPro" id="IPR044738">
    <property type="entry name" value="Atg22"/>
</dbReference>
<feature type="transmembrane region" description="Helical" evidence="10">
    <location>
        <begin position="211"/>
        <end position="230"/>
    </location>
</feature>
<dbReference type="STRING" id="71784.A0A1Y2AHU2"/>
<evidence type="ECO:0000256" key="2">
    <source>
        <dbReference type="ARBA" id="ARBA00006978"/>
    </source>
</evidence>
<evidence type="ECO:0000256" key="9">
    <source>
        <dbReference type="ARBA" id="ARBA00023136"/>
    </source>
</evidence>
<keyword evidence="9 10" id="KW-0472">Membrane</keyword>